<dbReference type="RefSeq" id="WP_343816248.1">
    <property type="nucleotide sequence ID" value="NZ_BAAAFA010000003.1"/>
</dbReference>
<keyword evidence="5" id="KW-0862">Zinc</keyword>
<comment type="cofactor">
    <cofactor evidence="1">
        <name>Zn(2+)</name>
        <dbReference type="ChEBI" id="CHEBI:29105"/>
    </cofactor>
</comment>
<organism evidence="9 10">
    <name type="scientific">Colwellia asteriadis</name>
    <dbReference type="NCBI Taxonomy" id="517723"/>
    <lineage>
        <taxon>Bacteria</taxon>
        <taxon>Pseudomonadati</taxon>
        <taxon>Pseudomonadota</taxon>
        <taxon>Gammaproteobacteria</taxon>
        <taxon>Alteromonadales</taxon>
        <taxon>Colwelliaceae</taxon>
        <taxon>Colwellia</taxon>
    </lineage>
</organism>
<keyword evidence="4" id="KW-0378">Hydrolase</keyword>
<keyword evidence="10" id="KW-1185">Reference proteome</keyword>
<keyword evidence="8" id="KW-0732">Signal</keyword>
<name>A0ABN1L5A5_9GAMM</name>
<evidence type="ECO:0000256" key="6">
    <source>
        <dbReference type="ARBA" id="ARBA00023049"/>
    </source>
</evidence>
<evidence type="ECO:0000256" key="1">
    <source>
        <dbReference type="ARBA" id="ARBA00001947"/>
    </source>
</evidence>
<evidence type="ECO:0000256" key="8">
    <source>
        <dbReference type="SAM" id="SignalP"/>
    </source>
</evidence>
<evidence type="ECO:0000256" key="2">
    <source>
        <dbReference type="ARBA" id="ARBA00022670"/>
    </source>
</evidence>
<proteinExistence type="predicted"/>
<dbReference type="Pfam" id="PF01457">
    <property type="entry name" value="Peptidase_M8"/>
    <property type="match status" value="1"/>
</dbReference>
<dbReference type="SUPFAM" id="SSF55486">
    <property type="entry name" value="Metalloproteases ('zincins'), catalytic domain"/>
    <property type="match status" value="1"/>
</dbReference>
<evidence type="ECO:0000313" key="9">
    <source>
        <dbReference type="EMBL" id="GAA0814823.1"/>
    </source>
</evidence>
<keyword evidence="7" id="KW-1133">Transmembrane helix</keyword>
<comment type="caution">
    <text evidence="9">The sequence shown here is derived from an EMBL/GenBank/DDBJ whole genome shotgun (WGS) entry which is preliminary data.</text>
</comment>
<keyword evidence="6" id="KW-0482">Metalloprotease</keyword>
<dbReference type="EMBL" id="BAAAFA010000003">
    <property type="protein sequence ID" value="GAA0814823.1"/>
    <property type="molecule type" value="Genomic_DNA"/>
</dbReference>
<evidence type="ECO:0000256" key="3">
    <source>
        <dbReference type="ARBA" id="ARBA00022723"/>
    </source>
</evidence>
<dbReference type="InterPro" id="IPR001577">
    <property type="entry name" value="Peptidase_M8"/>
</dbReference>
<reference evidence="9 10" key="1">
    <citation type="journal article" date="2019" name="Int. J. Syst. Evol. Microbiol.">
        <title>The Global Catalogue of Microorganisms (GCM) 10K type strain sequencing project: providing services to taxonomists for standard genome sequencing and annotation.</title>
        <authorList>
            <consortium name="The Broad Institute Genomics Platform"/>
            <consortium name="The Broad Institute Genome Sequencing Center for Infectious Disease"/>
            <person name="Wu L."/>
            <person name="Ma J."/>
        </authorList>
    </citation>
    <scope>NUCLEOTIDE SEQUENCE [LARGE SCALE GENOMIC DNA]</scope>
    <source>
        <strain evidence="9 10">JCM 15608</strain>
    </source>
</reference>
<evidence type="ECO:0000313" key="10">
    <source>
        <dbReference type="Proteomes" id="UP001500021"/>
    </source>
</evidence>
<dbReference type="Proteomes" id="UP001500021">
    <property type="component" value="Unassembled WGS sequence"/>
</dbReference>
<evidence type="ECO:0000256" key="5">
    <source>
        <dbReference type="ARBA" id="ARBA00022833"/>
    </source>
</evidence>
<feature type="transmembrane region" description="Helical" evidence="7">
    <location>
        <begin position="242"/>
        <end position="265"/>
    </location>
</feature>
<dbReference type="Gene3D" id="3.90.132.10">
    <property type="entry name" value="Leishmanolysin , domain 2"/>
    <property type="match status" value="1"/>
</dbReference>
<keyword evidence="3" id="KW-0479">Metal-binding</keyword>
<evidence type="ECO:0000256" key="4">
    <source>
        <dbReference type="ARBA" id="ARBA00022801"/>
    </source>
</evidence>
<protein>
    <submittedName>
        <fullName evidence="9">Leishmanolysin-related zinc metalloendopeptidase</fullName>
    </submittedName>
</protein>
<accession>A0ABN1L5A5</accession>
<feature type="signal peptide" evidence="8">
    <location>
        <begin position="1"/>
        <end position="23"/>
    </location>
</feature>
<evidence type="ECO:0000256" key="7">
    <source>
        <dbReference type="SAM" id="Phobius"/>
    </source>
</evidence>
<sequence length="275" mass="28989">MKNLFKGMLCGSILALSSLTANAGLFNINIADNGGLTTSQSAIFDIASSFWQSHIIGTQADADISLTINASGQDIDGVNGILGSAGPNYVGGADGFLYTTIGSMRFDIADLASLESSGALFAVILHEMAHVMGFGTLWNPSDYGFLGYQSVYVNGTGQYTGAHGLAMYQEEFNLPSASYIPVELDGGPGTANGHWDETWLTPTGNDSDLMTGYLNFPTTLSNTTLASFADIGYIVRLDDGRIIGASAIPTPATLVLFMSAFLVLMSRNPKDKATF</sequence>
<gene>
    <name evidence="9" type="ORF">GCM10009111_12280</name>
</gene>
<keyword evidence="7" id="KW-0812">Transmembrane</keyword>
<keyword evidence="2" id="KW-0645">Protease</keyword>
<keyword evidence="7" id="KW-0472">Membrane</keyword>
<feature type="chain" id="PRO_5045665055" evidence="8">
    <location>
        <begin position="24"/>
        <end position="275"/>
    </location>
</feature>